<proteinExistence type="inferred from homology"/>
<feature type="compositionally biased region" description="Low complexity" evidence="9">
    <location>
        <begin position="113"/>
        <end position="151"/>
    </location>
</feature>
<dbReference type="PRINTS" id="PR00051">
    <property type="entry name" value="DNAA"/>
</dbReference>
<evidence type="ECO:0000313" key="13">
    <source>
        <dbReference type="Proteomes" id="UP000273154"/>
    </source>
</evidence>
<keyword evidence="5" id="KW-0446">Lipid-binding</keyword>
<dbReference type="GO" id="GO:0005886">
    <property type="term" value="C:plasma membrane"/>
    <property type="evidence" value="ECO:0007669"/>
    <property type="project" value="TreeGrafter"/>
</dbReference>
<evidence type="ECO:0000256" key="5">
    <source>
        <dbReference type="ARBA" id="ARBA00023121"/>
    </source>
</evidence>
<keyword evidence="13" id="KW-1185">Reference proteome</keyword>
<feature type="domain" description="Chromosomal replication initiator DnaA C-terminal" evidence="11">
    <location>
        <begin position="458"/>
        <end position="527"/>
    </location>
</feature>
<organism evidence="12 13">
    <name type="scientific">Parolsenella catena</name>
    <dbReference type="NCBI Taxonomy" id="2003188"/>
    <lineage>
        <taxon>Bacteria</taxon>
        <taxon>Bacillati</taxon>
        <taxon>Actinomycetota</taxon>
        <taxon>Coriobacteriia</taxon>
        <taxon>Coriobacteriales</taxon>
        <taxon>Atopobiaceae</taxon>
        <taxon>Parolsenella</taxon>
    </lineage>
</organism>
<evidence type="ECO:0000259" key="11">
    <source>
        <dbReference type="SMART" id="SM00760"/>
    </source>
</evidence>
<feature type="domain" description="AAA+ ATPase" evidence="10">
    <location>
        <begin position="230"/>
        <end position="360"/>
    </location>
</feature>
<name>A0A3G9K654_9ACTN</name>
<reference evidence="13" key="1">
    <citation type="submission" date="2018-11" db="EMBL/GenBank/DDBJ databases">
        <title>Comparative genomics of Parolsenella catena and Libanicoccus massiliensis: Reclassification of Libanicoccus massiliensis as Parolsenella massiliensis comb. nov.</title>
        <authorList>
            <person name="Sakamoto M."/>
            <person name="Ikeyama N."/>
            <person name="Murakami T."/>
            <person name="Mori H."/>
            <person name="Yuki M."/>
            <person name="Ohkuma M."/>
        </authorList>
    </citation>
    <scope>NUCLEOTIDE SEQUENCE [LARGE SCALE GENOMIC DNA]</scope>
    <source>
        <strain evidence="13">JCM 31932</strain>
    </source>
</reference>
<dbReference type="SUPFAM" id="SSF52540">
    <property type="entry name" value="P-loop containing nucleoside triphosphate hydrolases"/>
    <property type="match status" value="1"/>
</dbReference>
<dbReference type="Pfam" id="PF08299">
    <property type="entry name" value="Bac_DnaA_C"/>
    <property type="match status" value="1"/>
</dbReference>
<gene>
    <name evidence="12" type="ORF">Pcatena_00010</name>
</gene>
<keyword evidence="2 7" id="KW-0235">DNA replication</keyword>
<evidence type="ECO:0000256" key="3">
    <source>
        <dbReference type="ARBA" id="ARBA00022741"/>
    </source>
</evidence>
<sequence length="552" mass="60914">MRGTQTDGKHMAEFNNQESDAQILWEDVVAILTEDGLAPSTLAMLQSCEAIGLTDDTLTISAKSGFVRRNVERNADLIRGAIERAAFQPMQLAVDLNRGSAAASSVSAPAAIAQPRPAQPIPAATAPASTPTVSMPAHMPQANPAPAAHAPVTNQTTISREDLERLLNPTAEAEREPEAEQDALARRRKNPLVQDIAPADSQLTFDTFVEGEENQLAFQAAKAVANGSNGYNPLFIYGGPGMGKTHLLKAIQNYLAVNDPDRICVYRNAREFVSDYTDAMVDTSRDVKRALEQNYHDIDVLIIDDIQGFRGAAKSINFFFDTFNYLTSNGKQIVLAADESPAELGLEERVTTRLDSGVTLSIQVPNYELKLGLIKAFYERMKADAIENGQHDYDGALDDASLEFMAQRAGASIRTIKSFCQLCLLEATSRQARGEEFTREDISQIATKKWGADTRTFTIEQIQKFVEQRYSVSHADLISNKRNKGLMEPRHVAVWLARELTDSTLAQIGERFGGRTHATVKHSIKWVEDRRHEDRVVHDKIARMKEDLMAGA</sequence>
<keyword evidence="6 7" id="KW-0238">DNA-binding</keyword>
<dbReference type="InterPro" id="IPR010921">
    <property type="entry name" value="Trp_repressor/repl_initiator"/>
</dbReference>
<dbReference type="GO" id="GO:0003688">
    <property type="term" value="F:DNA replication origin binding"/>
    <property type="evidence" value="ECO:0007669"/>
    <property type="project" value="InterPro"/>
</dbReference>
<keyword evidence="1" id="KW-0963">Cytoplasm</keyword>
<dbReference type="InterPro" id="IPR027417">
    <property type="entry name" value="P-loop_NTPase"/>
</dbReference>
<evidence type="ECO:0000256" key="7">
    <source>
        <dbReference type="RuleBase" id="RU000577"/>
    </source>
</evidence>
<dbReference type="InterPro" id="IPR013159">
    <property type="entry name" value="DnaA_C"/>
</dbReference>
<dbReference type="InterPro" id="IPR020591">
    <property type="entry name" value="Chromosome_initiator_DnaA-like"/>
</dbReference>
<dbReference type="GO" id="GO:0008289">
    <property type="term" value="F:lipid binding"/>
    <property type="evidence" value="ECO:0007669"/>
    <property type="project" value="UniProtKB-KW"/>
</dbReference>
<dbReference type="PANTHER" id="PTHR30050:SF5">
    <property type="entry name" value="DNAA REGULATORY INACTIVATOR HDA"/>
    <property type="match status" value="1"/>
</dbReference>
<dbReference type="PANTHER" id="PTHR30050">
    <property type="entry name" value="CHROMOSOMAL REPLICATION INITIATOR PROTEIN DNAA"/>
    <property type="match status" value="1"/>
</dbReference>
<dbReference type="SMART" id="SM00760">
    <property type="entry name" value="Bac_DnaA_C"/>
    <property type="match status" value="1"/>
</dbReference>
<feature type="region of interest" description="Disordered" evidence="9">
    <location>
        <begin position="113"/>
        <end position="190"/>
    </location>
</feature>
<accession>A0A3G9K654</accession>
<protein>
    <recommendedName>
        <fullName evidence="7">Chromosomal replication initiator protein DnaA</fullName>
    </recommendedName>
</protein>
<dbReference type="AlphaFoldDB" id="A0A3G9K654"/>
<evidence type="ECO:0000256" key="4">
    <source>
        <dbReference type="ARBA" id="ARBA00022840"/>
    </source>
</evidence>
<comment type="similarity">
    <text evidence="8">Belongs to the DnaA family.</text>
</comment>
<dbReference type="SMART" id="SM00382">
    <property type="entry name" value="AAA"/>
    <property type="match status" value="1"/>
</dbReference>
<dbReference type="InterPro" id="IPR013317">
    <property type="entry name" value="DnaA_dom"/>
</dbReference>
<dbReference type="Proteomes" id="UP000273154">
    <property type="component" value="Chromosome"/>
</dbReference>
<evidence type="ECO:0000256" key="1">
    <source>
        <dbReference type="ARBA" id="ARBA00022490"/>
    </source>
</evidence>
<evidence type="ECO:0000256" key="6">
    <source>
        <dbReference type="ARBA" id="ARBA00023125"/>
    </source>
</evidence>
<evidence type="ECO:0000256" key="9">
    <source>
        <dbReference type="SAM" id="MobiDB-lite"/>
    </source>
</evidence>
<dbReference type="PROSITE" id="PS01008">
    <property type="entry name" value="DNAA"/>
    <property type="match status" value="1"/>
</dbReference>
<dbReference type="SUPFAM" id="SSF48295">
    <property type="entry name" value="TrpR-like"/>
    <property type="match status" value="1"/>
</dbReference>
<dbReference type="GO" id="GO:0006270">
    <property type="term" value="P:DNA replication initiation"/>
    <property type="evidence" value="ECO:0007669"/>
    <property type="project" value="InterPro"/>
</dbReference>
<dbReference type="CDD" id="cd06571">
    <property type="entry name" value="Bac_DnaA_C"/>
    <property type="match status" value="1"/>
</dbReference>
<evidence type="ECO:0000256" key="8">
    <source>
        <dbReference type="RuleBase" id="RU004227"/>
    </source>
</evidence>
<evidence type="ECO:0000313" key="12">
    <source>
        <dbReference type="EMBL" id="BBH49414.1"/>
    </source>
</evidence>
<dbReference type="Gene3D" id="3.40.50.300">
    <property type="entry name" value="P-loop containing nucleotide triphosphate hydrolases"/>
    <property type="match status" value="1"/>
</dbReference>
<dbReference type="KEGG" id="pcat:Pcatena_00010"/>
<comment type="function">
    <text evidence="7">Plays an essential role in the initiation and regulation of chromosomal replication. ATP-DnaA binds to the origin of replication (oriC) to initiate formation of the DNA replication initiation complex once per cell cycle. Binds the DnaA box (a 9 base pair repeat at the origin) and separates the double-stranded (ds)DNA. Forms a right-handed helical filament on oriC DNA; dsDNA binds to the exterior of the filament while single-stranded (ss)DNA is stabiized in the filament's interior. The ATP-DnaA-oriC complex binds and stabilizes one strand of the AT-rich DNA unwinding element (DUE), permitting loading of DNA polymerase. After initiation quickly degrades to an ADP-DnaA complex that is not apt for DNA replication. Binds acidic phospholipids.</text>
</comment>
<dbReference type="GO" id="GO:0005524">
    <property type="term" value="F:ATP binding"/>
    <property type="evidence" value="ECO:0007669"/>
    <property type="project" value="UniProtKB-KW"/>
</dbReference>
<dbReference type="InterPro" id="IPR003593">
    <property type="entry name" value="AAA+_ATPase"/>
</dbReference>
<dbReference type="EMBL" id="AP019367">
    <property type="protein sequence ID" value="BBH49414.1"/>
    <property type="molecule type" value="Genomic_DNA"/>
</dbReference>
<evidence type="ECO:0000256" key="2">
    <source>
        <dbReference type="ARBA" id="ARBA00022705"/>
    </source>
</evidence>
<dbReference type="Gene3D" id="1.10.1750.10">
    <property type="match status" value="1"/>
</dbReference>
<keyword evidence="3 7" id="KW-0547">Nucleotide-binding</keyword>
<dbReference type="Pfam" id="PF00308">
    <property type="entry name" value="Bac_DnaA"/>
    <property type="match status" value="1"/>
</dbReference>
<keyword evidence="4 7" id="KW-0067">ATP-binding</keyword>
<dbReference type="InterPro" id="IPR018312">
    <property type="entry name" value="Chromosome_initiator_DnaA_CS"/>
</dbReference>
<dbReference type="GO" id="GO:0006275">
    <property type="term" value="P:regulation of DNA replication"/>
    <property type="evidence" value="ECO:0007669"/>
    <property type="project" value="InterPro"/>
</dbReference>
<evidence type="ECO:0000259" key="10">
    <source>
        <dbReference type="SMART" id="SM00382"/>
    </source>
</evidence>
<dbReference type="CDD" id="cd00009">
    <property type="entry name" value="AAA"/>
    <property type="match status" value="1"/>
</dbReference>